<dbReference type="EMBL" id="HBGJ01035642">
    <property type="protein sequence ID" value="CAD9264154.1"/>
    <property type="molecule type" value="Transcribed_RNA"/>
</dbReference>
<organism evidence="3">
    <name type="scientific">Phaeomonas parva</name>
    <dbReference type="NCBI Taxonomy" id="124430"/>
    <lineage>
        <taxon>Eukaryota</taxon>
        <taxon>Sar</taxon>
        <taxon>Stramenopiles</taxon>
        <taxon>Ochrophyta</taxon>
        <taxon>Pinguiophyceae</taxon>
        <taxon>Pinguiochrysidales</taxon>
        <taxon>Pinguiochrysidaceae</taxon>
        <taxon>Phaeomonas</taxon>
    </lineage>
</organism>
<reference evidence="3" key="1">
    <citation type="submission" date="2021-01" db="EMBL/GenBank/DDBJ databases">
        <authorList>
            <person name="Corre E."/>
            <person name="Pelletier E."/>
            <person name="Niang G."/>
            <person name="Scheremetjew M."/>
            <person name="Finn R."/>
            <person name="Kale V."/>
            <person name="Holt S."/>
            <person name="Cochrane G."/>
            <person name="Meng A."/>
            <person name="Brown T."/>
            <person name="Cohen L."/>
        </authorList>
    </citation>
    <scope>NUCLEOTIDE SEQUENCE</scope>
    <source>
        <strain evidence="3">CCMP2877</strain>
    </source>
</reference>
<keyword evidence="1" id="KW-0812">Transmembrane</keyword>
<protein>
    <recommendedName>
        <fullName evidence="4">Nucleotide-diphospho-sugar transferase domain-containing protein</fullName>
    </recommendedName>
</protein>
<name>A0A6U4K7T1_9STRA</name>
<evidence type="ECO:0000313" key="3">
    <source>
        <dbReference type="EMBL" id="CAD9264154.1"/>
    </source>
</evidence>
<dbReference type="AlphaFoldDB" id="A0A6U4K7T1"/>
<dbReference type="EMBL" id="HBGJ01035630">
    <property type="protein sequence ID" value="CAD9264148.1"/>
    <property type="molecule type" value="Transcribed_RNA"/>
</dbReference>
<evidence type="ECO:0000313" key="2">
    <source>
        <dbReference type="EMBL" id="CAD9264148.1"/>
    </source>
</evidence>
<keyword evidence="1" id="KW-1133">Transmembrane helix</keyword>
<feature type="transmembrane region" description="Helical" evidence="1">
    <location>
        <begin position="25"/>
        <end position="45"/>
    </location>
</feature>
<sequence>MAFRVETAVVDADDDKYHKARRSRLATVCYACAAFALVYAAYAFLSLPEDERHKVQNYLRYAKEDRYDLLYNSGYVSRPKSSAITKLAERGREFMGTYHVAILGLLGKTEGDFCALRHFLPQLEHLASRFHLADVALVAPLKGGAPDGLWDFLDGWAAKEPNRRHVYEEEADAKDWAPEVKYSCGNGCAVEANGRCPDCERFRRIGAFRNQGLRVLDALEHAKVKPFDFVIIVDPDLWGIDSMGVAETFAHHDWKVVCSNGVLAHGMYWDTIAFRDAKGKELNRLDLQHMHDHFRQGNELIPAQSCFGGLAIYEREAMRPCSYMQSWAPDSVRNECEHIDFNKCIAENNGGEVFSNPRMKTWYGEHHMLRKTSYRADWWCFPSDTHEWFR</sequence>
<evidence type="ECO:0008006" key="4">
    <source>
        <dbReference type="Google" id="ProtNLM"/>
    </source>
</evidence>
<proteinExistence type="predicted"/>
<keyword evidence="1" id="KW-0472">Membrane</keyword>
<accession>A0A6U4K7T1</accession>
<evidence type="ECO:0000256" key="1">
    <source>
        <dbReference type="SAM" id="Phobius"/>
    </source>
</evidence>
<gene>
    <name evidence="2" type="ORF">PPAR1163_LOCUS22534</name>
    <name evidence="3" type="ORF">PPAR1163_LOCUS22540</name>
</gene>